<dbReference type="OrthoDB" id="6359816at2759"/>
<dbReference type="SMART" id="SM00225">
    <property type="entry name" value="BTB"/>
    <property type="match status" value="1"/>
</dbReference>
<dbReference type="Pfam" id="PF01852">
    <property type="entry name" value="START"/>
    <property type="match status" value="1"/>
</dbReference>
<sequence length="1103" mass="127996">MVLIQGDVQQIVWKLRCEIELFMQNKDMWNLKKNTQGINIYSAPSRHYHGMVIKGETKMSMSPEKVYDMIHPTSEYRFMWDAHVDKCEFLQELGPGLVLLHQVMRPSFMGCFSSRDTIDFMLQEESDSKRICLVHSVESSDLPPTPKHVRAFTYPSGMIIEKTENANESQITCFLQVKMNAKSIPQSIIDSSLMSMMQSYLLALRKAKDIAWRPLEKPIGRIRFDMNCSFYLQTASPTLHIMHQFIEQNPVDERTSKARCDVLEMISCYQENSTEEKTKKMLKKSVDNNRQLVIDMQLILQNSYNLTNLYHTNFAMLSPDPFNSNDQLVKCESPCPKNTSQTEIRVERVSHQWTVKNFTHCYQEYLEYFVRLPRPDESLTWSIKIYPKGNGENNKEFIFLCLNRVVPLQSKLSKIGFKSRFIMRNAERKEIEMRVHPSPSHSDYVSYIKRDVLYPQILPHDIIIVTVEIDVAVEIVTTSNEDNFSYTDSIKHFINDSEAMLKSHTFSDFEIEVGGRIIPAHRCMLAARSTVFAAMLTHQTHETQMGRLVIPDFDFEVISELVRFIYTGRCRRLKELSHDLLVVADKYRVLDLKIRCERVLANSLTVENACDLLVIADTHSASYLKEKALDFMHQNVSQITTTQGWTLLLNQRQELVTEVVQSFGKVSKRKSNFASENQKEKRKEIHHRNRDRNLKMSDEEIDNILANFKDVKENMMELWKEEIASARMQKLKLSQPYRPQSYKLVELPENLLAQVKSGQKLYIRGKPSDKAYISASNETYELVERNHAGSSTFLICENLQVPTCKQNDEQQPQDSTICTMISSILTTNYCYVPCGKMIRHLLNDDIYDGLGKSTSKQQWTVDKLLLAIPSNEQQLCDALKQLHVCEIDGFLRLLSVNYLINLTDRIVREIRANNLNTISVEEAAADLEELGLISVIESWFKWFTVANDDGQGWHLNEKEISRLYAEGLLSTVESMELKQFLDAWKESVPVEIETQPSYLYGIALIRDNTSPEVIEYFPSYDLPADRNEQIKLMFEKKRIWKLEQLRPYFPTNNDAQIHAILEKHCRCYNDDVKFSHRLLLSSETLNNQRVQLSVLQCGMLMIF</sequence>
<dbReference type="PANTHER" id="PTHR24413">
    <property type="entry name" value="SPECKLE-TYPE POZ PROTEIN"/>
    <property type="match status" value="1"/>
</dbReference>
<dbReference type="Gene3D" id="2.60.210.10">
    <property type="entry name" value="Apoptosis, Tumor Necrosis Factor Receptor Associated Protein 2, Chain A"/>
    <property type="match status" value="1"/>
</dbReference>
<dbReference type="Pfam" id="PF00651">
    <property type="entry name" value="BTB"/>
    <property type="match status" value="1"/>
</dbReference>
<reference evidence="4 5" key="1">
    <citation type="submission" date="2015-01" db="EMBL/GenBank/DDBJ databases">
        <title>Evolution of Trichinella species and genotypes.</title>
        <authorList>
            <person name="Korhonen P.K."/>
            <person name="Edoardo P."/>
            <person name="Giuseppe L.R."/>
            <person name="Gasser R.B."/>
        </authorList>
    </citation>
    <scope>NUCLEOTIDE SEQUENCE [LARGE SCALE GENOMIC DNA]</scope>
    <source>
        <strain evidence="4">ISS3</strain>
    </source>
</reference>
<evidence type="ECO:0000313" key="4">
    <source>
        <dbReference type="EMBL" id="KRY28400.1"/>
    </source>
</evidence>
<evidence type="ECO:0000259" key="2">
    <source>
        <dbReference type="PROSITE" id="PS50144"/>
    </source>
</evidence>
<dbReference type="SUPFAM" id="SSF55961">
    <property type="entry name" value="Bet v1-like"/>
    <property type="match status" value="1"/>
</dbReference>
<dbReference type="CDD" id="cd00177">
    <property type="entry name" value="START"/>
    <property type="match status" value="1"/>
</dbReference>
<dbReference type="InterPro" id="IPR008974">
    <property type="entry name" value="TRAF-like"/>
</dbReference>
<dbReference type="PROSITE" id="PS50848">
    <property type="entry name" value="START"/>
    <property type="match status" value="1"/>
</dbReference>
<dbReference type="AlphaFoldDB" id="A0A0V1AUD3"/>
<dbReference type="Gene3D" id="3.30.710.10">
    <property type="entry name" value="Potassium Channel Kv1.1, Chain A"/>
    <property type="match status" value="1"/>
</dbReference>
<dbReference type="InterPro" id="IPR011333">
    <property type="entry name" value="SKP1/BTB/POZ_sf"/>
</dbReference>
<dbReference type="PROSITE" id="PS50097">
    <property type="entry name" value="BTB"/>
    <property type="match status" value="1"/>
</dbReference>
<dbReference type="GO" id="GO:0031390">
    <property type="term" value="C:Ctf18 RFC-like complex"/>
    <property type="evidence" value="ECO:0007669"/>
    <property type="project" value="InterPro"/>
</dbReference>
<feature type="domain" description="START" evidence="3">
    <location>
        <begin position="19"/>
        <end position="207"/>
    </location>
</feature>
<keyword evidence="5" id="KW-1185">Reference proteome</keyword>
<dbReference type="PROSITE" id="PS50144">
    <property type="entry name" value="MATH"/>
    <property type="match status" value="1"/>
</dbReference>
<dbReference type="Proteomes" id="UP000054776">
    <property type="component" value="Unassembled WGS sequence"/>
</dbReference>
<name>A0A0V1AUD3_TRISP</name>
<dbReference type="SUPFAM" id="SSF54695">
    <property type="entry name" value="POZ domain"/>
    <property type="match status" value="1"/>
</dbReference>
<proteinExistence type="predicted"/>
<dbReference type="Gene3D" id="1.25.40.420">
    <property type="match status" value="1"/>
</dbReference>
<dbReference type="GO" id="GO:0007064">
    <property type="term" value="P:mitotic sister chromatid cohesion"/>
    <property type="evidence" value="ECO:0007669"/>
    <property type="project" value="InterPro"/>
</dbReference>
<gene>
    <name evidence="4" type="primary">mel-26</name>
    <name evidence="4" type="ORF">T01_2334</name>
</gene>
<feature type="domain" description="BTB" evidence="1">
    <location>
        <begin position="507"/>
        <end position="569"/>
    </location>
</feature>
<dbReference type="InterPro" id="IPR023393">
    <property type="entry name" value="START-like_dom_sf"/>
</dbReference>
<evidence type="ECO:0000259" key="3">
    <source>
        <dbReference type="PROSITE" id="PS50848"/>
    </source>
</evidence>
<feature type="non-terminal residue" evidence="4">
    <location>
        <position position="1103"/>
    </location>
</feature>
<comment type="caution">
    <text evidence="4">The sequence shown here is derived from an EMBL/GenBank/DDBJ whole genome shotgun (WGS) entry which is preliminary data.</text>
</comment>
<organism evidence="4 5">
    <name type="scientific">Trichinella spiralis</name>
    <name type="common">Trichina worm</name>
    <dbReference type="NCBI Taxonomy" id="6334"/>
    <lineage>
        <taxon>Eukaryota</taxon>
        <taxon>Metazoa</taxon>
        <taxon>Ecdysozoa</taxon>
        <taxon>Nematoda</taxon>
        <taxon>Enoplea</taxon>
        <taxon>Dorylaimia</taxon>
        <taxon>Trichinellida</taxon>
        <taxon>Trichinellidae</taxon>
        <taxon>Trichinella</taxon>
    </lineage>
</organism>
<evidence type="ECO:0000259" key="1">
    <source>
        <dbReference type="PROSITE" id="PS50097"/>
    </source>
</evidence>
<feature type="domain" description="MATH" evidence="2">
    <location>
        <begin position="348"/>
        <end position="469"/>
    </location>
</feature>
<dbReference type="EMBL" id="JYDH01000206">
    <property type="protein sequence ID" value="KRY28400.1"/>
    <property type="molecule type" value="Genomic_DNA"/>
</dbReference>
<dbReference type="GO" id="GO:0030163">
    <property type="term" value="P:protein catabolic process"/>
    <property type="evidence" value="ECO:0007669"/>
    <property type="project" value="UniProtKB-ARBA"/>
</dbReference>
<dbReference type="InterPro" id="IPR000210">
    <property type="entry name" value="BTB/POZ_dom"/>
</dbReference>
<dbReference type="InterPro" id="IPR002913">
    <property type="entry name" value="START_lipid-bd_dom"/>
</dbReference>
<dbReference type="InterPro" id="IPR002083">
    <property type="entry name" value="MATH/TRAF_dom"/>
</dbReference>
<dbReference type="SMART" id="SM00234">
    <property type="entry name" value="START"/>
    <property type="match status" value="1"/>
</dbReference>
<evidence type="ECO:0000313" key="5">
    <source>
        <dbReference type="Proteomes" id="UP000054776"/>
    </source>
</evidence>
<accession>A0A0V1AUD3</accession>
<dbReference type="InterPro" id="IPR019128">
    <property type="entry name" value="Dcc1"/>
</dbReference>
<dbReference type="SUPFAM" id="SSF49599">
    <property type="entry name" value="TRAF domain-like"/>
    <property type="match status" value="1"/>
</dbReference>
<protein>
    <submittedName>
        <fullName evidence="4">Protein maternal effect lethal 26</fullName>
    </submittedName>
</protein>
<dbReference type="GO" id="GO:0008289">
    <property type="term" value="F:lipid binding"/>
    <property type="evidence" value="ECO:0007669"/>
    <property type="project" value="InterPro"/>
</dbReference>
<dbReference type="Pfam" id="PF09724">
    <property type="entry name" value="Dcc1"/>
    <property type="match status" value="1"/>
</dbReference>
<dbReference type="Gene3D" id="3.30.530.20">
    <property type="match status" value="1"/>
</dbReference>